<dbReference type="RefSeq" id="WP_344271110.1">
    <property type="nucleotide sequence ID" value="NZ_BAAAMR010000044.1"/>
</dbReference>
<proteinExistence type="predicted"/>
<evidence type="ECO:0000313" key="2">
    <source>
        <dbReference type="Proteomes" id="UP001501020"/>
    </source>
</evidence>
<dbReference type="Proteomes" id="UP001501020">
    <property type="component" value="Unassembled WGS sequence"/>
</dbReference>
<keyword evidence="2" id="KW-1185">Reference proteome</keyword>
<gene>
    <name evidence="1" type="ORF">GCM10009727_48160</name>
</gene>
<accession>A0ABN2ZSJ7</accession>
<name>A0ABN2ZSJ7_9ACTN</name>
<reference evidence="1 2" key="1">
    <citation type="journal article" date="2019" name="Int. J. Syst. Evol. Microbiol.">
        <title>The Global Catalogue of Microorganisms (GCM) 10K type strain sequencing project: providing services to taxonomists for standard genome sequencing and annotation.</title>
        <authorList>
            <consortium name="The Broad Institute Genomics Platform"/>
            <consortium name="The Broad Institute Genome Sequencing Center for Infectious Disease"/>
            <person name="Wu L."/>
            <person name="Ma J."/>
        </authorList>
    </citation>
    <scope>NUCLEOTIDE SEQUENCE [LARGE SCALE GENOMIC DNA]</scope>
    <source>
        <strain evidence="1 2">JCM 13850</strain>
    </source>
</reference>
<dbReference type="InterPro" id="IPR023606">
    <property type="entry name" value="CoA-Trfase_III_dom_1_sf"/>
</dbReference>
<dbReference type="Gene3D" id="3.30.1540.10">
    <property type="entry name" value="formyl-coa transferase, domain 3"/>
    <property type="match status" value="1"/>
</dbReference>
<protein>
    <submittedName>
        <fullName evidence="1">CaiB/BaiF CoA-transferase family protein</fullName>
    </submittedName>
</protein>
<dbReference type="PANTHER" id="PTHR48228:SF5">
    <property type="entry name" value="ALPHA-METHYLACYL-COA RACEMASE"/>
    <property type="match status" value="1"/>
</dbReference>
<dbReference type="Pfam" id="PF02515">
    <property type="entry name" value="CoA_transf_3"/>
    <property type="match status" value="1"/>
</dbReference>
<comment type="caution">
    <text evidence="1">The sequence shown here is derived from an EMBL/GenBank/DDBJ whole genome shotgun (WGS) entry which is preliminary data.</text>
</comment>
<dbReference type="Gene3D" id="3.40.50.10540">
    <property type="entry name" value="Crotonobetainyl-coa:carnitine coa-transferase, domain 1"/>
    <property type="match status" value="1"/>
</dbReference>
<dbReference type="PANTHER" id="PTHR48228">
    <property type="entry name" value="SUCCINYL-COA--D-CITRAMALATE COA-TRANSFERASE"/>
    <property type="match status" value="1"/>
</dbReference>
<dbReference type="InterPro" id="IPR050509">
    <property type="entry name" value="CoA-transferase_III"/>
</dbReference>
<dbReference type="SUPFAM" id="SSF89796">
    <property type="entry name" value="CoA-transferase family III (CaiB/BaiF)"/>
    <property type="match status" value="1"/>
</dbReference>
<dbReference type="EMBL" id="BAAAMR010000044">
    <property type="protein sequence ID" value="GAA2146664.1"/>
    <property type="molecule type" value="Genomic_DNA"/>
</dbReference>
<evidence type="ECO:0000313" key="1">
    <source>
        <dbReference type="EMBL" id="GAA2146664.1"/>
    </source>
</evidence>
<dbReference type="InterPro" id="IPR003673">
    <property type="entry name" value="CoA-Trfase_fam_III"/>
</dbReference>
<organism evidence="1 2">
    <name type="scientific">Actinomadura napierensis</name>
    <dbReference type="NCBI Taxonomy" id="267854"/>
    <lineage>
        <taxon>Bacteria</taxon>
        <taxon>Bacillati</taxon>
        <taxon>Actinomycetota</taxon>
        <taxon>Actinomycetes</taxon>
        <taxon>Streptosporangiales</taxon>
        <taxon>Thermomonosporaceae</taxon>
        <taxon>Actinomadura</taxon>
    </lineage>
</organism>
<dbReference type="InterPro" id="IPR044855">
    <property type="entry name" value="CoA-Trfase_III_dom3_sf"/>
</dbReference>
<sequence length="384" mass="40527">MRGQATGPLAGVRVLEIQAMGPGPFCAMMLSDFGAEVIRVDRVGAVSDGTGGQASADVLSRGRRSVAVDLKRPGGTDLVLRMVEQADVLIEGYRPGVMERLGLGPDACLARNPRLIYGRVTGWGQDGPWAAHAGHDINYISLAGVLWPIGRDGDAPVPPLNYVGDFGGGGMLLAVGICAALAERASSGRGQVIDAAMVDGAALLNSFMYGMRAMGQWGAERGRNLLDTGAPFYETYETSDGKWVSVGSIESKFFGNLVRCLGLDIDLETQGDQASWPVLRKRLAAVFRTRTRDEWTALLADADACFAPVLSPWEAPEHPHNAERGTFIESFGVTQPGPAPRFGRTPAAIGGPPPESGQHTDEILGGLGFDAAEIARLRSAGDVA</sequence>